<name>A0A9X2U4P2_9BACT</name>
<evidence type="ECO:0000259" key="2">
    <source>
        <dbReference type="Pfam" id="PF05168"/>
    </source>
</evidence>
<evidence type="ECO:0000313" key="3">
    <source>
        <dbReference type="EMBL" id="MCS3866608.1"/>
    </source>
</evidence>
<dbReference type="Proteomes" id="UP001155034">
    <property type="component" value="Unassembled WGS sequence"/>
</dbReference>
<accession>A0A9X2U4P2</accession>
<proteinExistence type="inferred from homology"/>
<dbReference type="PANTHER" id="PTHR36565:SF1">
    <property type="entry name" value="UPF0332 PROTEIN TM_1000"/>
    <property type="match status" value="1"/>
</dbReference>
<dbReference type="InterPro" id="IPR007842">
    <property type="entry name" value="HEPN_dom"/>
</dbReference>
<reference evidence="3" key="1">
    <citation type="submission" date="2022-08" db="EMBL/GenBank/DDBJ databases">
        <title>Genomic Encyclopedia of Type Strains, Phase V (KMG-V): Genome sequencing to study the core and pangenomes of soil and plant-associated prokaryotes.</title>
        <authorList>
            <person name="Whitman W."/>
        </authorList>
    </citation>
    <scope>NUCLEOTIDE SEQUENCE</scope>
    <source>
        <strain evidence="3">SP2016B</strain>
    </source>
</reference>
<dbReference type="PANTHER" id="PTHR36565">
    <property type="entry name" value="UPF0332 PROTEIN TM_1000"/>
    <property type="match status" value="1"/>
</dbReference>
<evidence type="ECO:0000313" key="4">
    <source>
        <dbReference type="Proteomes" id="UP001155034"/>
    </source>
</evidence>
<feature type="domain" description="HEPN" evidence="2">
    <location>
        <begin position="1"/>
        <end position="83"/>
    </location>
</feature>
<dbReference type="InterPro" id="IPR052226">
    <property type="entry name" value="UPF0332_toxin"/>
</dbReference>
<dbReference type="AlphaFoldDB" id="A0A9X2U4P2"/>
<evidence type="ECO:0000256" key="1">
    <source>
        <dbReference type="ARBA" id="ARBA00038248"/>
    </source>
</evidence>
<organism evidence="3 4">
    <name type="scientific">Salinibacter ruber</name>
    <dbReference type="NCBI Taxonomy" id="146919"/>
    <lineage>
        <taxon>Bacteria</taxon>
        <taxon>Pseudomonadati</taxon>
        <taxon>Rhodothermota</taxon>
        <taxon>Rhodothermia</taxon>
        <taxon>Rhodothermales</taxon>
        <taxon>Salinibacteraceae</taxon>
        <taxon>Salinibacter</taxon>
    </lineage>
</organism>
<dbReference type="EMBL" id="JANTYZ010000016">
    <property type="protein sequence ID" value="MCS3866608.1"/>
    <property type="molecule type" value="Genomic_DNA"/>
</dbReference>
<gene>
    <name evidence="3" type="ORF">GGP82_003186</name>
</gene>
<sequence length="90" mass="10257">MSRAYYGVYGAARTLLLVKNVETSTHAGVGNRLGFHYRDDIDTRSFFRLRSEREGCDYESSEPSEERTRTCLQQARSFVEQAEALVNEAS</sequence>
<comment type="similarity">
    <text evidence="1">Belongs to the UPF0332 family.</text>
</comment>
<dbReference type="Pfam" id="PF05168">
    <property type="entry name" value="HEPN"/>
    <property type="match status" value="1"/>
</dbReference>
<protein>
    <submittedName>
        <fullName evidence="3">Uncharacterized protein (UPF0332 family)</fullName>
    </submittedName>
</protein>
<dbReference type="Gene3D" id="1.20.120.330">
    <property type="entry name" value="Nucleotidyltransferases domain 2"/>
    <property type="match status" value="1"/>
</dbReference>
<comment type="caution">
    <text evidence="3">The sequence shown here is derived from an EMBL/GenBank/DDBJ whole genome shotgun (WGS) entry which is preliminary data.</text>
</comment>